<organism evidence="1 2">
    <name type="scientific">Roseburia inulinivorans DSM 16841</name>
    <dbReference type="NCBI Taxonomy" id="622312"/>
    <lineage>
        <taxon>Bacteria</taxon>
        <taxon>Bacillati</taxon>
        <taxon>Bacillota</taxon>
        <taxon>Clostridia</taxon>
        <taxon>Lachnospirales</taxon>
        <taxon>Lachnospiraceae</taxon>
        <taxon>Roseburia</taxon>
    </lineage>
</organism>
<dbReference type="Proteomes" id="UP000003561">
    <property type="component" value="Unassembled WGS sequence"/>
</dbReference>
<proteinExistence type="predicted"/>
<reference evidence="1 2" key="2">
    <citation type="submission" date="2009-03" db="EMBL/GenBank/DDBJ databases">
        <title>Draft genome sequence of Roseburia inulinivorans (DSM 16841).</title>
        <authorList>
            <person name="Sudarsanam P."/>
            <person name="Ley R."/>
            <person name="Guruge J."/>
            <person name="Turnbaugh P.J."/>
            <person name="Mahowald M."/>
            <person name="Liep D."/>
            <person name="Gordon J."/>
        </authorList>
    </citation>
    <scope>NUCLEOTIDE SEQUENCE [LARGE SCALE GENOMIC DNA]</scope>
    <source>
        <strain evidence="1 2">DSM 16841</strain>
    </source>
</reference>
<protein>
    <submittedName>
        <fullName evidence="1">Uncharacterized protein</fullName>
    </submittedName>
</protein>
<evidence type="ECO:0000313" key="1">
    <source>
        <dbReference type="EMBL" id="EEG92578.1"/>
    </source>
</evidence>
<sequence length="316" mass="37268">MNNQTVNELQKCAKLNKYFWNGLFAVIYEERRYEIPIGALTAGEDENYWIHETISTIKNYLSCKHVLDFSRFKEFCSGIHCNILDRHFIELLPLVNKAYAYLEEQDFTNGKVSKSKKYRQKILEQADMINDDTYMLEQQIAQDEWEHAKILEIFNDLTEKELSLLYLVADGYKYTHGCDDFFMEHFFQLNENGQALFKEALEVEYSQQNNSIDDEMCMFCRIMAVEKNTNIKAITPNMLYEKLEKIGFSSPEDAQKLKNYRYAETDTWVVLELFHKVMLAYADENIEDLPFGEKDCLLILLNWLVDIPSLRKQSAM</sequence>
<name>C0FXZ4_9FIRM</name>
<reference evidence="1 2" key="1">
    <citation type="submission" date="2009-02" db="EMBL/GenBank/DDBJ databases">
        <authorList>
            <person name="Fulton L."/>
            <person name="Clifton S."/>
            <person name="Fulton B."/>
            <person name="Xu J."/>
            <person name="Minx P."/>
            <person name="Pepin K.H."/>
            <person name="Johnson M."/>
            <person name="Bhonagiri V."/>
            <person name="Nash W.E."/>
            <person name="Mardis E.R."/>
            <person name="Wilson R.K."/>
        </authorList>
    </citation>
    <scope>NUCLEOTIDE SEQUENCE [LARGE SCALE GENOMIC DNA]</scope>
    <source>
        <strain evidence="1 2">DSM 16841</strain>
    </source>
</reference>
<accession>C0FXZ4</accession>
<dbReference type="GeneID" id="75161576"/>
<gene>
    <name evidence="1" type="ORF">ROSEINA2194_03633</name>
</gene>
<dbReference type="AlphaFoldDB" id="C0FXZ4"/>
<comment type="caution">
    <text evidence="1">The sequence shown here is derived from an EMBL/GenBank/DDBJ whole genome shotgun (WGS) entry which is preliminary data.</text>
</comment>
<evidence type="ECO:0000313" key="2">
    <source>
        <dbReference type="Proteomes" id="UP000003561"/>
    </source>
</evidence>
<dbReference type="EMBL" id="ACFY01000152">
    <property type="protein sequence ID" value="EEG92578.1"/>
    <property type="molecule type" value="Genomic_DNA"/>
</dbReference>
<dbReference type="RefSeq" id="WP_007889756.1">
    <property type="nucleotide sequence ID" value="NZ_ACFY01000152.1"/>
</dbReference>